<keyword evidence="5 8" id="KW-1133">Transmembrane helix</keyword>
<feature type="compositionally biased region" description="Basic and acidic residues" evidence="7">
    <location>
        <begin position="7"/>
        <end position="16"/>
    </location>
</feature>
<comment type="subcellular location">
    <subcellularLocation>
        <location evidence="1">Cell membrane</location>
        <topology evidence="1">Multi-pass membrane protein</topology>
    </subcellularLocation>
</comment>
<evidence type="ECO:0000256" key="5">
    <source>
        <dbReference type="ARBA" id="ARBA00022989"/>
    </source>
</evidence>
<dbReference type="GO" id="GO:0005886">
    <property type="term" value="C:plasma membrane"/>
    <property type="evidence" value="ECO:0007669"/>
    <property type="project" value="UniProtKB-SubCell"/>
</dbReference>
<organism evidence="9 10">
    <name type="scientific">Pseudosporangium ferrugineum</name>
    <dbReference type="NCBI Taxonomy" id="439699"/>
    <lineage>
        <taxon>Bacteria</taxon>
        <taxon>Bacillati</taxon>
        <taxon>Actinomycetota</taxon>
        <taxon>Actinomycetes</taxon>
        <taxon>Micromonosporales</taxon>
        <taxon>Micromonosporaceae</taxon>
        <taxon>Pseudosporangium</taxon>
    </lineage>
</organism>
<evidence type="ECO:0000256" key="6">
    <source>
        <dbReference type="ARBA" id="ARBA00023136"/>
    </source>
</evidence>
<gene>
    <name evidence="9" type="ORF">CLV70_12555</name>
</gene>
<dbReference type="PANTHER" id="PTHR34856:SF2">
    <property type="entry name" value="PROTEIN NRFD"/>
    <property type="match status" value="1"/>
</dbReference>
<comment type="caution">
    <text evidence="9">The sequence shown here is derived from an EMBL/GenBank/DDBJ whole genome shotgun (WGS) entry which is preliminary data.</text>
</comment>
<feature type="transmembrane region" description="Helical" evidence="8">
    <location>
        <begin position="66"/>
        <end position="88"/>
    </location>
</feature>
<dbReference type="Proteomes" id="UP000239209">
    <property type="component" value="Unassembled WGS sequence"/>
</dbReference>
<feature type="region of interest" description="Disordered" evidence="7">
    <location>
        <begin position="1"/>
        <end position="40"/>
    </location>
</feature>
<evidence type="ECO:0000256" key="1">
    <source>
        <dbReference type="ARBA" id="ARBA00004651"/>
    </source>
</evidence>
<dbReference type="AlphaFoldDB" id="A0A2T0RG43"/>
<evidence type="ECO:0000313" key="10">
    <source>
        <dbReference type="Proteomes" id="UP000239209"/>
    </source>
</evidence>
<accession>A0A2T0RG43</accession>
<dbReference type="InterPro" id="IPR005614">
    <property type="entry name" value="NrfD-like"/>
</dbReference>
<comment type="similarity">
    <text evidence="2">Belongs to the NrfD family.</text>
</comment>
<dbReference type="OrthoDB" id="112837at2"/>
<feature type="transmembrane region" description="Helical" evidence="8">
    <location>
        <begin position="100"/>
        <end position="118"/>
    </location>
</feature>
<keyword evidence="4 8" id="KW-0812">Transmembrane</keyword>
<evidence type="ECO:0000256" key="2">
    <source>
        <dbReference type="ARBA" id="ARBA00008929"/>
    </source>
</evidence>
<name>A0A2T0RG43_9ACTN</name>
<keyword evidence="10" id="KW-1185">Reference proteome</keyword>
<dbReference type="Pfam" id="PF03916">
    <property type="entry name" value="NrfD"/>
    <property type="match status" value="1"/>
</dbReference>
<dbReference type="RefSeq" id="WP_106130718.1">
    <property type="nucleotide sequence ID" value="NZ_PVZG01000025.1"/>
</dbReference>
<keyword evidence="6 8" id="KW-0472">Membrane</keyword>
<evidence type="ECO:0000313" key="9">
    <source>
        <dbReference type="EMBL" id="PRY20174.1"/>
    </source>
</evidence>
<proteinExistence type="inferred from homology"/>
<evidence type="ECO:0000256" key="7">
    <source>
        <dbReference type="SAM" id="MobiDB-lite"/>
    </source>
</evidence>
<dbReference type="InterPro" id="IPR052049">
    <property type="entry name" value="Electron_transfer_protein"/>
</dbReference>
<protein>
    <submittedName>
        <fullName evidence="9">Polysulfide reductase NrfD</fullName>
    </submittedName>
</protein>
<evidence type="ECO:0000256" key="3">
    <source>
        <dbReference type="ARBA" id="ARBA00022475"/>
    </source>
</evidence>
<reference evidence="9 10" key="1">
    <citation type="submission" date="2018-03" db="EMBL/GenBank/DDBJ databases">
        <title>Genomic Encyclopedia of Archaeal and Bacterial Type Strains, Phase II (KMG-II): from individual species to whole genera.</title>
        <authorList>
            <person name="Goeker M."/>
        </authorList>
    </citation>
    <scope>NUCLEOTIDE SEQUENCE [LARGE SCALE GENOMIC DNA]</scope>
    <source>
        <strain evidence="9 10">DSM 45348</strain>
    </source>
</reference>
<dbReference type="EMBL" id="PVZG01000025">
    <property type="protein sequence ID" value="PRY20174.1"/>
    <property type="molecule type" value="Genomic_DNA"/>
</dbReference>
<evidence type="ECO:0000256" key="8">
    <source>
        <dbReference type="SAM" id="Phobius"/>
    </source>
</evidence>
<dbReference type="PANTHER" id="PTHR34856">
    <property type="entry name" value="PROTEIN NRFD"/>
    <property type="match status" value="1"/>
</dbReference>
<sequence length="353" mass="36173">MSASEQHGSEVRRDGLHGTAPGREARIGARGGRKAGRGGEMVPPAEFRSYYGRSVLKAPVWESRDIAGYFFLGGVAGGSALLAAGADLTGRIGLRRSTRVAAVAATGLSLAALIHDLGRPGRFVHMLRVLKPSSPMSVGTWILSGFAPLVAVAALDEARERLPGPVRPMIAALGRPSGLAATVLAPAVTTYTGALIADTAVPVWHDARRELPYLFGASALAASGGLAAATSAPGEAAPARVVGIAGALVEQACDRAVHKRLGMVAEPLSQGRAGRYLTAARWSTRAGAALLALSALRRSRALDIAGGTALVAGSLFARLGYFHAGATSATEPRYTVVPQRERADHAAKTGAGG</sequence>
<evidence type="ECO:0000256" key="4">
    <source>
        <dbReference type="ARBA" id="ARBA00022692"/>
    </source>
</evidence>
<dbReference type="Gene3D" id="1.20.1630.10">
    <property type="entry name" value="Formate dehydrogenase/DMSO reductase domain"/>
    <property type="match status" value="1"/>
</dbReference>
<keyword evidence="3" id="KW-1003">Cell membrane</keyword>